<protein>
    <recommendedName>
        <fullName evidence="4">Integral membrane protein</fullName>
    </recommendedName>
</protein>
<gene>
    <name evidence="2" type="ORF">JOF59_005899</name>
</gene>
<dbReference type="Proteomes" id="UP001519311">
    <property type="component" value="Unassembled WGS sequence"/>
</dbReference>
<comment type="caution">
    <text evidence="2">The sequence shown here is derived from an EMBL/GenBank/DDBJ whole genome shotgun (WGS) entry which is preliminary data.</text>
</comment>
<evidence type="ECO:0000313" key="3">
    <source>
        <dbReference type="Proteomes" id="UP001519311"/>
    </source>
</evidence>
<evidence type="ECO:0000313" key="2">
    <source>
        <dbReference type="EMBL" id="MBP2363407.1"/>
    </source>
</evidence>
<keyword evidence="1" id="KW-0472">Membrane</keyword>
<reference evidence="2 3" key="1">
    <citation type="submission" date="2021-03" db="EMBL/GenBank/DDBJ databases">
        <title>Sequencing the genomes of 1000 actinobacteria strains.</title>
        <authorList>
            <person name="Klenk H.-P."/>
        </authorList>
    </citation>
    <scope>NUCLEOTIDE SEQUENCE [LARGE SCALE GENOMIC DNA]</scope>
    <source>
        <strain evidence="2 3">DSM 40843</strain>
    </source>
</reference>
<dbReference type="EMBL" id="JAGINS010000002">
    <property type="protein sequence ID" value="MBP2363407.1"/>
    <property type="molecule type" value="Genomic_DNA"/>
</dbReference>
<keyword evidence="3" id="KW-1185">Reference proteome</keyword>
<keyword evidence="1" id="KW-1133">Transmembrane helix</keyword>
<organism evidence="2 3">
    <name type="scientific">Streptomyces clavifer</name>
    <dbReference type="NCBI Taxonomy" id="68188"/>
    <lineage>
        <taxon>Bacteria</taxon>
        <taxon>Bacillati</taxon>
        <taxon>Actinomycetota</taxon>
        <taxon>Actinomycetes</taxon>
        <taxon>Kitasatosporales</taxon>
        <taxon>Streptomycetaceae</taxon>
        <taxon>Streptomyces</taxon>
    </lineage>
</organism>
<keyword evidence="1" id="KW-0812">Transmembrane</keyword>
<name>A0ABS4VHR4_9ACTN</name>
<dbReference type="RefSeq" id="WP_056791494.1">
    <property type="nucleotide sequence ID" value="NZ_BMWJ01000023.1"/>
</dbReference>
<accession>A0ABS4VHR4</accession>
<sequence length="68" mass="7241">MRKLTVRMSGAGQWLRGRIDQGRARGEDRGDISITTVIIWVAAVAGALLIAGTIAVVVSRYNGMLTGI</sequence>
<proteinExistence type="predicted"/>
<evidence type="ECO:0008006" key="4">
    <source>
        <dbReference type="Google" id="ProtNLM"/>
    </source>
</evidence>
<evidence type="ECO:0000256" key="1">
    <source>
        <dbReference type="SAM" id="Phobius"/>
    </source>
</evidence>
<feature type="transmembrane region" description="Helical" evidence="1">
    <location>
        <begin position="32"/>
        <end position="58"/>
    </location>
</feature>